<sequence length="166" mass="18090">MPHYVGAIALVRRDAAEPGDRDVADPALRSEWLSVWNSAQGVLTLPQAEKLEGESYRDALVREVAWAAGLDGGKDYLVSHAPRAHLQFADQCEGPTEGDITIVQFYLCELFRRGRAKLEERLASEPGAVRWLTAGDLEAGEADGKPIASAQLALMKRADLIPPREG</sequence>
<protein>
    <submittedName>
        <fullName evidence="1">Uncharacterized protein</fullName>
    </submittedName>
</protein>
<accession>A0A517PAE0</accession>
<gene>
    <name evidence="1" type="ORF">CA12_24360</name>
</gene>
<evidence type="ECO:0000313" key="2">
    <source>
        <dbReference type="Proteomes" id="UP000318741"/>
    </source>
</evidence>
<name>A0A517PAE0_9PLAN</name>
<dbReference type="KEGG" id="acaf:CA12_24360"/>
<dbReference type="Gene3D" id="3.90.79.10">
    <property type="entry name" value="Nucleoside Triphosphate Pyrophosphohydrolase"/>
    <property type="match status" value="1"/>
</dbReference>
<evidence type="ECO:0000313" key="1">
    <source>
        <dbReference type="EMBL" id="QDT16335.1"/>
    </source>
</evidence>
<dbReference type="EMBL" id="CP036265">
    <property type="protein sequence ID" value="QDT16335.1"/>
    <property type="molecule type" value="Genomic_DNA"/>
</dbReference>
<keyword evidence="2" id="KW-1185">Reference proteome</keyword>
<dbReference type="AlphaFoldDB" id="A0A517PAE0"/>
<dbReference type="InterPro" id="IPR015797">
    <property type="entry name" value="NUDIX_hydrolase-like_dom_sf"/>
</dbReference>
<proteinExistence type="predicted"/>
<organism evidence="1 2">
    <name type="scientific">Alienimonas californiensis</name>
    <dbReference type="NCBI Taxonomy" id="2527989"/>
    <lineage>
        <taxon>Bacteria</taxon>
        <taxon>Pseudomonadati</taxon>
        <taxon>Planctomycetota</taxon>
        <taxon>Planctomycetia</taxon>
        <taxon>Planctomycetales</taxon>
        <taxon>Planctomycetaceae</taxon>
        <taxon>Alienimonas</taxon>
    </lineage>
</organism>
<dbReference type="Proteomes" id="UP000318741">
    <property type="component" value="Chromosome"/>
</dbReference>
<reference evidence="1 2" key="1">
    <citation type="submission" date="2019-02" db="EMBL/GenBank/DDBJ databases">
        <title>Deep-cultivation of Planctomycetes and their phenomic and genomic characterization uncovers novel biology.</title>
        <authorList>
            <person name="Wiegand S."/>
            <person name="Jogler M."/>
            <person name="Boedeker C."/>
            <person name="Pinto D."/>
            <person name="Vollmers J."/>
            <person name="Rivas-Marin E."/>
            <person name="Kohn T."/>
            <person name="Peeters S.H."/>
            <person name="Heuer A."/>
            <person name="Rast P."/>
            <person name="Oberbeckmann S."/>
            <person name="Bunk B."/>
            <person name="Jeske O."/>
            <person name="Meyerdierks A."/>
            <person name="Storesund J.E."/>
            <person name="Kallscheuer N."/>
            <person name="Luecker S."/>
            <person name="Lage O.M."/>
            <person name="Pohl T."/>
            <person name="Merkel B.J."/>
            <person name="Hornburger P."/>
            <person name="Mueller R.-W."/>
            <person name="Bruemmer F."/>
            <person name="Labrenz M."/>
            <person name="Spormann A.M."/>
            <person name="Op den Camp H."/>
            <person name="Overmann J."/>
            <person name="Amann R."/>
            <person name="Jetten M.S.M."/>
            <person name="Mascher T."/>
            <person name="Medema M.H."/>
            <person name="Devos D.P."/>
            <person name="Kaster A.-K."/>
            <person name="Ovreas L."/>
            <person name="Rohde M."/>
            <person name="Galperin M.Y."/>
            <person name="Jogler C."/>
        </authorList>
    </citation>
    <scope>NUCLEOTIDE SEQUENCE [LARGE SCALE GENOMIC DNA]</scope>
    <source>
        <strain evidence="1 2">CA12</strain>
    </source>
</reference>
<dbReference type="SUPFAM" id="SSF55811">
    <property type="entry name" value="Nudix"/>
    <property type="match status" value="1"/>
</dbReference>